<organism evidence="1 2">
    <name type="scientific">Pistacia integerrima</name>
    <dbReference type="NCBI Taxonomy" id="434235"/>
    <lineage>
        <taxon>Eukaryota</taxon>
        <taxon>Viridiplantae</taxon>
        <taxon>Streptophyta</taxon>
        <taxon>Embryophyta</taxon>
        <taxon>Tracheophyta</taxon>
        <taxon>Spermatophyta</taxon>
        <taxon>Magnoliopsida</taxon>
        <taxon>eudicotyledons</taxon>
        <taxon>Gunneridae</taxon>
        <taxon>Pentapetalae</taxon>
        <taxon>rosids</taxon>
        <taxon>malvids</taxon>
        <taxon>Sapindales</taxon>
        <taxon>Anacardiaceae</taxon>
        <taxon>Pistacia</taxon>
    </lineage>
</organism>
<comment type="caution">
    <text evidence="1">The sequence shown here is derived from an EMBL/GenBank/DDBJ whole genome shotgun (WGS) entry which is preliminary data.</text>
</comment>
<protein>
    <submittedName>
        <fullName evidence="1">Uncharacterized protein</fullName>
    </submittedName>
</protein>
<proteinExistence type="predicted"/>
<dbReference type="Proteomes" id="UP001163603">
    <property type="component" value="Chromosome 2"/>
</dbReference>
<gene>
    <name evidence="1" type="ORF">Pint_16837</name>
</gene>
<evidence type="ECO:0000313" key="2">
    <source>
        <dbReference type="Proteomes" id="UP001163603"/>
    </source>
</evidence>
<name>A0ACC0ZBQ9_9ROSI</name>
<dbReference type="EMBL" id="CM047737">
    <property type="protein sequence ID" value="KAJ0048628.1"/>
    <property type="molecule type" value="Genomic_DNA"/>
</dbReference>
<reference evidence="2" key="1">
    <citation type="journal article" date="2023" name="G3 (Bethesda)">
        <title>Genome assembly and association tests identify interacting loci associated with vigor, precocity, and sex in interspecific pistachio rootstocks.</title>
        <authorList>
            <person name="Palmer W."/>
            <person name="Jacygrad E."/>
            <person name="Sagayaradj S."/>
            <person name="Cavanaugh K."/>
            <person name="Han R."/>
            <person name="Bertier L."/>
            <person name="Beede B."/>
            <person name="Kafkas S."/>
            <person name="Golino D."/>
            <person name="Preece J."/>
            <person name="Michelmore R."/>
        </authorList>
    </citation>
    <scope>NUCLEOTIDE SEQUENCE [LARGE SCALE GENOMIC DNA]</scope>
</reference>
<sequence>MAAAILALHFSFPSSVSVTTKTKLFSSGFSSARRGNGLAPVACSHATISRKGQGSYDPELRLVLELATDSELYELERILFGPSYFSPLLKSLTNGADVDHVMIEEDLEEREGFIAALESRFLFLAADARSTLRGWRPSYRNVLLAVRKKLNIPCSSKLSTEDLEVEIFLHLLQEYASEESGVFPGLWENSKAIDIQNTLELGLSPWKVQGLAFMKVGAAELKSMILKGGGMYTLAKVYELLARRLSGKVFLEAANYQIKKEVLKKGGQLAAINLESRAALLAAKQGFAGAATKYLGLRSMMAFLGPIMWGTLLADVVIQMLGTDYARVLRAIYAFAQIRITRTYRLPMDNEIFALLLSVGCIVVLVTDTVKFTDGSKTTFEDVMTYRYVLATAAIGGAYSLWQLPCAIYYAFTQKRLIDFYGDKMVGFVLASGVGAVFAVTYELKSFVNDFVETLLSFGFEDTVGFKSGTDKFLNRIYIAAGLLLGAFVCMALPSVLSSINRTTSSGFFR</sequence>
<keyword evidence="2" id="KW-1185">Reference proteome</keyword>
<evidence type="ECO:0000313" key="1">
    <source>
        <dbReference type="EMBL" id="KAJ0048628.1"/>
    </source>
</evidence>
<accession>A0ACC0ZBQ9</accession>